<feature type="compositionally biased region" description="Basic residues" evidence="1">
    <location>
        <begin position="379"/>
        <end position="393"/>
    </location>
</feature>
<feature type="region of interest" description="Disordered" evidence="1">
    <location>
        <begin position="306"/>
        <end position="410"/>
    </location>
</feature>
<protein>
    <submittedName>
        <fullName evidence="2">Uncharacterized protein</fullName>
    </submittedName>
</protein>
<comment type="caution">
    <text evidence="2">The sequence shown here is derived from an EMBL/GenBank/DDBJ whole genome shotgun (WGS) entry which is preliminary data.</text>
</comment>
<feature type="region of interest" description="Disordered" evidence="1">
    <location>
        <begin position="32"/>
        <end position="161"/>
    </location>
</feature>
<gene>
    <name evidence="2" type="ORF">F2Q70_00003932</name>
</gene>
<feature type="compositionally biased region" description="Basic residues" evidence="1">
    <location>
        <begin position="100"/>
        <end position="109"/>
    </location>
</feature>
<organism evidence="2">
    <name type="scientific">Brassica cretica</name>
    <name type="common">Mustard</name>
    <dbReference type="NCBI Taxonomy" id="69181"/>
    <lineage>
        <taxon>Eukaryota</taxon>
        <taxon>Viridiplantae</taxon>
        <taxon>Streptophyta</taxon>
        <taxon>Embryophyta</taxon>
        <taxon>Tracheophyta</taxon>
        <taxon>Spermatophyta</taxon>
        <taxon>Magnoliopsida</taxon>
        <taxon>eudicotyledons</taxon>
        <taxon>Gunneridae</taxon>
        <taxon>Pentapetalae</taxon>
        <taxon>rosids</taxon>
        <taxon>malvids</taxon>
        <taxon>Brassicales</taxon>
        <taxon>Brassicaceae</taxon>
        <taxon>Brassiceae</taxon>
        <taxon>Brassica</taxon>
    </lineage>
</organism>
<name>A0A8S9IM33_BRACR</name>
<dbReference type="EMBL" id="QGKY02001015">
    <property type="protein sequence ID" value="KAF2570422.1"/>
    <property type="molecule type" value="Genomic_DNA"/>
</dbReference>
<evidence type="ECO:0000313" key="2">
    <source>
        <dbReference type="EMBL" id="KAF2570422.1"/>
    </source>
</evidence>
<evidence type="ECO:0000256" key="1">
    <source>
        <dbReference type="SAM" id="MobiDB-lite"/>
    </source>
</evidence>
<sequence length="494" mass="54640">MIDNLDEFKDDVWIVIWWFSINPCATRRLLTRRPHGRRGRPSTPSSRSAQATGVVSLTVATGDRACHPHGRHGRPASPPSRSPRATSVASLEVATGDRRRLPRGRHGRLAHAILAVATDDQRGLPRGRHGRPASPPSWSPRATGTRLPRGRHGQPVPRLSGSSRGIQLLVLPDRHGTVGATLTDNPPVMFKRHVDVPVGKLRRYPRSLGKLSLLNIPYLMEIDDMATNNRQTRADDGDTHDNVDKTPAANVSVVNANVAAFEEMFTTFKKKSEEQEKLIGSLAKQVKTLTARTKVVLPCGATKLRGRLDFTTPSGRIMNTRDKSSGQAPNETAPTAAQKDSENPPPRGQAAEEDEIERVDLDTSDHSSPLQGETDVHPRRMRSRAARRRKKKISSGFSRKSWPKNKHELPAANIGKLGRVQMTKTRCTTSASISQKLQPKWEDVQGEHNYAIIQNRKRHPEIPGPGTSIRTIPSANFIRQRGTRPRTAKFSALD</sequence>
<feature type="compositionally biased region" description="Polar residues" evidence="1">
    <location>
        <begin position="49"/>
        <end position="59"/>
    </location>
</feature>
<accession>A0A8S9IM33</accession>
<feature type="compositionally biased region" description="Polar residues" evidence="1">
    <location>
        <begin position="325"/>
        <end position="335"/>
    </location>
</feature>
<reference evidence="2" key="1">
    <citation type="submission" date="2019-12" db="EMBL/GenBank/DDBJ databases">
        <title>Genome sequencing and annotation of Brassica cretica.</title>
        <authorList>
            <person name="Studholme D.J."/>
            <person name="Sarris P.F."/>
        </authorList>
    </citation>
    <scope>NUCLEOTIDE SEQUENCE</scope>
    <source>
        <strain evidence="2">PFS-102/07</strain>
        <tissue evidence="2">Leaf</tissue>
    </source>
</reference>
<proteinExistence type="predicted"/>
<dbReference type="AlphaFoldDB" id="A0A8S9IM33"/>